<dbReference type="PROSITE" id="PS01245">
    <property type="entry name" value="RIO1"/>
    <property type="match status" value="1"/>
</dbReference>
<dbReference type="GO" id="GO:0042254">
    <property type="term" value="P:ribosome biogenesis"/>
    <property type="evidence" value="ECO:0007669"/>
    <property type="project" value="UniProtKB-KW"/>
</dbReference>
<evidence type="ECO:0000256" key="17">
    <source>
        <dbReference type="ARBA" id="ARBA00048679"/>
    </source>
</evidence>
<dbReference type="GO" id="GO:0004674">
    <property type="term" value="F:protein serine/threonine kinase activity"/>
    <property type="evidence" value="ECO:0007669"/>
    <property type="project" value="UniProtKB-KW"/>
</dbReference>
<keyword evidence="14 19" id="KW-0067">ATP-binding</keyword>
<evidence type="ECO:0000259" key="24">
    <source>
        <dbReference type="SMART" id="SM00090"/>
    </source>
</evidence>
<dbReference type="PANTHER" id="PTHR45723">
    <property type="entry name" value="SERINE/THREONINE-PROTEIN KINASE RIO1"/>
    <property type="match status" value="1"/>
</dbReference>
<keyword evidence="8 19" id="KW-0723">Serine/threonine-protein kinase</keyword>
<dbReference type="PROSITE" id="PS00109">
    <property type="entry name" value="PROTEIN_KINASE_TYR"/>
    <property type="match status" value="1"/>
</dbReference>
<keyword evidence="9 19" id="KW-0808">Transferase</keyword>
<comment type="similarity">
    <text evidence="3 19">Belongs to the protein kinase superfamily. RIO-type Ser/Thr kinase family.</text>
</comment>
<sequence length="628" mass="71007">MKDSVLGFLQSILTSTNSPRLILNTPRCADKIRWRGPPKTLYPPPNPALHCTVFNAPRQRQGNPSVPALPSKMSSAQQEAPATVAPHQPPYTYQPNQGYAPTEPVPAELVNAAPRDAQDYLYEDSDDDYYSDEVYLPGDDLEDGDAVNTPGDITKQFNRQRQLQGANNGIPTALPRSNAQKPTANTSNRLDDIDSELARYANKIKIDGAGAKGEQGRDKDKADRATSELVLDQRTRMILLKMISRGIVSEVHGAISTGKEANVYGAVLDPLDGSRPIQRAIKIYKTAILVFKDREKYVTGEHRFKKGVNKSNNRDMVKQWAEKEFRNLKRLHSAAIPCPEPLELKSHVLVMEFLGDKRGYAYPRLRDATLSDEGTENPWRALYIQLLGIMRRLYKVCNLVHADLSEYNILYHNNNLYIIDVSQSVEHEHPRALEFLRMDIKNVGDFFRRQGVDTLQDRAIFDFITAKEGPVEEPELAKAIEHLYETRPSIKDAATEEVDNEVFRNQYIPRTLDEVYDMERDAKMPVEQLIYKNMLAEKVTAQPEAEEEDSEDGSEDGAQLDGGDDEDSSEVDESIFDKGPPRGKKHEDKDEKKQHKQAVKEEKRTKRAEKIPKAVKKKLIASSSKKKR</sequence>
<evidence type="ECO:0000256" key="13">
    <source>
        <dbReference type="ARBA" id="ARBA00022801"/>
    </source>
</evidence>
<gene>
    <name evidence="25" type="ORF">B0T21DRAFT_353938</name>
</gene>
<dbReference type="InterPro" id="IPR018934">
    <property type="entry name" value="RIO_dom"/>
</dbReference>
<keyword evidence="13" id="KW-0378">Hydrolase</keyword>
<evidence type="ECO:0000256" key="9">
    <source>
        <dbReference type="ARBA" id="ARBA00022679"/>
    </source>
</evidence>
<dbReference type="GO" id="GO:0005524">
    <property type="term" value="F:ATP binding"/>
    <property type="evidence" value="ECO:0007669"/>
    <property type="project" value="UniProtKB-KW"/>
</dbReference>
<evidence type="ECO:0000256" key="10">
    <source>
        <dbReference type="ARBA" id="ARBA00022723"/>
    </source>
</evidence>
<dbReference type="PIRSF" id="PIRSF038147">
    <property type="entry name" value="Ser/Thr_PK_RIO1"/>
    <property type="match status" value="1"/>
</dbReference>
<accession>A0AA40K606</accession>
<feature type="region of interest" description="Disordered" evidence="23">
    <location>
        <begin position="57"/>
        <end position="104"/>
    </location>
</feature>
<feature type="compositionally biased region" description="Acidic residues" evidence="23">
    <location>
        <begin position="562"/>
        <end position="574"/>
    </location>
</feature>
<feature type="compositionally biased region" description="Acidic residues" evidence="23">
    <location>
        <begin position="544"/>
        <end position="555"/>
    </location>
</feature>
<evidence type="ECO:0000256" key="16">
    <source>
        <dbReference type="ARBA" id="ARBA00047899"/>
    </source>
</evidence>
<reference evidence="25" key="1">
    <citation type="submission" date="2023-06" db="EMBL/GenBank/DDBJ databases">
        <title>Genome-scale phylogeny and comparative genomics of the fungal order Sordariales.</title>
        <authorList>
            <consortium name="Lawrence Berkeley National Laboratory"/>
            <person name="Hensen N."/>
            <person name="Bonometti L."/>
            <person name="Westerberg I."/>
            <person name="Brannstrom I.O."/>
            <person name="Guillou S."/>
            <person name="Cros-Aarteil S."/>
            <person name="Calhoun S."/>
            <person name="Haridas S."/>
            <person name="Kuo A."/>
            <person name="Mondo S."/>
            <person name="Pangilinan J."/>
            <person name="Riley R."/>
            <person name="Labutti K."/>
            <person name="Andreopoulos B."/>
            <person name="Lipzen A."/>
            <person name="Chen C."/>
            <person name="Yanf M."/>
            <person name="Daum C."/>
            <person name="Ng V."/>
            <person name="Clum A."/>
            <person name="Steindorff A."/>
            <person name="Ohm R."/>
            <person name="Martin F."/>
            <person name="Silar P."/>
            <person name="Natvig D."/>
            <person name="Lalanne C."/>
            <person name="Gautier V."/>
            <person name="Ament-Velasquez S.L."/>
            <person name="Kruys A."/>
            <person name="Hutchinson M.I."/>
            <person name="Powell A.J."/>
            <person name="Barry K."/>
            <person name="Miller A.N."/>
            <person name="Grigoriev I.V."/>
            <person name="Debuchy R."/>
            <person name="Gladieux P."/>
            <person name="Thoren M.H."/>
            <person name="Johannesson H."/>
        </authorList>
    </citation>
    <scope>NUCLEOTIDE SEQUENCE</scope>
    <source>
        <strain evidence="25">CBS 540.89</strain>
    </source>
</reference>
<evidence type="ECO:0000256" key="6">
    <source>
        <dbReference type="ARBA" id="ARBA00022490"/>
    </source>
</evidence>
<organism evidence="25 26">
    <name type="scientific">Apiosordaria backusii</name>
    <dbReference type="NCBI Taxonomy" id="314023"/>
    <lineage>
        <taxon>Eukaryota</taxon>
        <taxon>Fungi</taxon>
        <taxon>Dikarya</taxon>
        <taxon>Ascomycota</taxon>
        <taxon>Pezizomycotina</taxon>
        <taxon>Sordariomycetes</taxon>
        <taxon>Sordariomycetidae</taxon>
        <taxon>Sordariales</taxon>
        <taxon>Lasiosphaeriaceae</taxon>
        <taxon>Apiosordaria</taxon>
    </lineage>
</organism>
<feature type="domain" description="RIO kinase" evidence="24">
    <location>
        <begin position="220"/>
        <end position="466"/>
    </location>
</feature>
<dbReference type="Gene3D" id="3.30.200.20">
    <property type="entry name" value="Phosphorylase Kinase, domain 1"/>
    <property type="match status" value="1"/>
</dbReference>
<proteinExistence type="inferred from homology"/>
<dbReference type="EMBL" id="JAUKTV010000001">
    <property type="protein sequence ID" value="KAK0747238.1"/>
    <property type="molecule type" value="Genomic_DNA"/>
</dbReference>
<feature type="binding site" evidence="21">
    <location>
        <position position="282"/>
    </location>
    <ligand>
        <name>ATP</name>
        <dbReference type="ChEBI" id="CHEBI:30616"/>
    </ligand>
</feature>
<feature type="binding site" evidence="21">
    <location>
        <position position="354"/>
    </location>
    <ligand>
        <name>ATP</name>
        <dbReference type="ChEBI" id="CHEBI:30616"/>
    </ligand>
</feature>
<evidence type="ECO:0000256" key="5">
    <source>
        <dbReference type="ARBA" id="ARBA00016038"/>
    </source>
</evidence>
<keyword evidence="6" id="KW-0963">Cytoplasm</keyword>
<feature type="active site" description="4-aspartylphosphate intermediate" evidence="20">
    <location>
        <position position="420"/>
    </location>
</feature>
<comment type="subcellular location">
    <subcellularLocation>
        <location evidence="2">Cytoplasm</location>
    </subcellularLocation>
</comment>
<dbReference type="CDD" id="cd05147">
    <property type="entry name" value="RIO1_euk"/>
    <property type="match status" value="1"/>
</dbReference>
<evidence type="ECO:0000256" key="4">
    <source>
        <dbReference type="ARBA" id="ARBA00012513"/>
    </source>
</evidence>
<protein>
    <recommendedName>
        <fullName evidence="5 19">Serine/threonine-protein kinase RIO1</fullName>
        <ecNumber evidence="4 19">2.7.11.1</ecNumber>
    </recommendedName>
</protein>
<evidence type="ECO:0000256" key="7">
    <source>
        <dbReference type="ARBA" id="ARBA00022517"/>
    </source>
</evidence>
<dbReference type="EC" id="2.7.11.1" evidence="4 19"/>
<dbReference type="FunFam" id="1.10.510.10:FF:000232">
    <property type="entry name" value="Serine/threonine-protein kinase RIO1"/>
    <property type="match status" value="1"/>
</dbReference>
<evidence type="ECO:0000256" key="12">
    <source>
        <dbReference type="ARBA" id="ARBA00022777"/>
    </source>
</evidence>
<dbReference type="GO" id="GO:0005737">
    <property type="term" value="C:cytoplasm"/>
    <property type="evidence" value="ECO:0007669"/>
    <property type="project" value="UniProtKB-SubCell"/>
</dbReference>
<dbReference type="GO" id="GO:0016787">
    <property type="term" value="F:hydrolase activity"/>
    <property type="evidence" value="ECO:0007669"/>
    <property type="project" value="UniProtKB-KW"/>
</dbReference>
<dbReference type="InterPro" id="IPR000687">
    <property type="entry name" value="RIO_kinase"/>
</dbReference>
<dbReference type="Pfam" id="PF01163">
    <property type="entry name" value="RIO1"/>
    <property type="match status" value="1"/>
</dbReference>
<feature type="region of interest" description="Disordered" evidence="23">
    <location>
        <begin position="166"/>
        <end position="192"/>
    </location>
</feature>
<dbReference type="SMART" id="SM00090">
    <property type="entry name" value="RIO"/>
    <property type="match status" value="1"/>
</dbReference>
<evidence type="ECO:0000256" key="11">
    <source>
        <dbReference type="ARBA" id="ARBA00022741"/>
    </source>
</evidence>
<comment type="catalytic activity">
    <reaction evidence="16 19">
        <text>L-threonyl-[protein] + ATP = O-phospho-L-threonyl-[protein] + ADP + H(+)</text>
        <dbReference type="Rhea" id="RHEA:46608"/>
        <dbReference type="Rhea" id="RHEA-COMP:11060"/>
        <dbReference type="Rhea" id="RHEA-COMP:11605"/>
        <dbReference type="ChEBI" id="CHEBI:15378"/>
        <dbReference type="ChEBI" id="CHEBI:30013"/>
        <dbReference type="ChEBI" id="CHEBI:30616"/>
        <dbReference type="ChEBI" id="CHEBI:61977"/>
        <dbReference type="ChEBI" id="CHEBI:456216"/>
        <dbReference type="EC" id="2.7.11.1"/>
    </reaction>
</comment>
<evidence type="ECO:0000256" key="15">
    <source>
        <dbReference type="ARBA" id="ARBA00022842"/>
    </source>
</evidence>
<keyword evidence="26" id="KW-1185">Reference proteome</keyword>
<dbReference type="Proteomes" id="UP001172159">
    <property type="component" value="Unassembled WGS sequence"/>
</dbReference>
<evidence type="ECO:0000256" key="23">
    <source>
        <dbReference type="SAM" id="MobiDB-lite"/>
    </source>
</evidence>
<evidence type="ECO:0000256" key="19">
    <source>
        <dbReference type="PIRNR" id="PIRNR038147"/>
    </source>
</evidence>
<evidence type="ECO:0000256" key="21">
    <source>
        <dbReference type="PIRSR" id="PIRSR038147-2"/>
    </source>
</evidence>
<comment type="catalytic activity">
    <reaction evidence="17 19">
        <text>L-seryl-[protein] + ATP = O-phospho-L-seryl-[protein] + ADP + H(+)</text>
        <dbReference type="Rhea" id="RHEA:17989"/>
        <dbReference type="Rhea" id="RHEA-COMP:9863"/>
        <dbReference type="Rhea" id="RHEA-COMP:11604"/>
        <dbReference type="ChEBI" id="CHEBI:15378"/>
        <dbReference type="ChEBI" id="CHEBI:29999"/>
        <dbReference type="ChEBI" id="CHEBI:30616"/>
        <dbReference type="ChEBI" id="CHEBI:83421"/>
        <dbReference type="ChEBI" id="CHEBI:456216"/>
        <dbReference type="EC" id="2.7.11.1"/>
    </reaction>
</comment>
<keyword evidence="15" id="KW-0460">Magnesium</keyword>
<dbReference type="Gene3D" id="1.10.510.10">
    <property type="entry name" value="Transferase(Phosphotransferase) domain 1"/>
    <property type="match status" value="1"/>
</dbReference>
<evidence type="ECO:0000256" key="1">
    <source>
        <dbReference type="ARBA" id="ARBA00001946"/>
    </source>
</evidence>
<evidence type="ECO:0000256" key="22">
    <source>
        <dbReference type="PIRSR" id="PIRSR038147-3"/>
    </source>
</evidence>
<feature type="compositionally biased region" description="Basic residues" evidence="23">
    <location>
        <begin position="613"/>
        <end position="628"/>
    </location>
</feature>
<dbReference type="InterPro" id="IPR017407">
    <property type="entry name" value="Ser/Thr_kinase_Rio1"/>
</dbReference>
<evidence type="ECO:0000256" key="20">
    <source>
        <dbReference type="PIRSR" id="PIRSR038147-1"/>
    </source>
</evidence>
<feature type="region of interest" description="Disordered" evidence="23">
    <location>
        <begin position="540"/>
        <end position="628"/>
    </location>
</feature>
<dbReference type="InterPro" id="IPR051272">
    <property type="entry name" value="RIO-type_Ser/Thr_kinase"/>
</dbReference>
<feature type="compositionally biased region" description="Polar residues" evidence="23">
    <location>
        <begin position="166"/>
        <end position="188"/>
    </location>
</feature>
<dbReference type="FunFam" id="3.30.200.20:FF:000148">
    <property type="entry name" value="Serine/threonine-protein kinase RIO1"/>
    <property type="match status" value="1"/>
</dbReference>
<evidence type="ECO:0000256" key="3">
    <source>
        <dbReference type="ARBA" id="ARBA00009196"/>
    </source>
</evidence>
<feature type="active site" description="Proton acceptor" evidence="20">
    <location>
        <position position="403"/>
    </location>
</feature>
<dbReference type="SUPFAM" id="SSF56112">
    <property type="entry name" value="Protein kinase-like (PK-like)"/>
    <property type="match status" value="1"/>
</dbReference>
<name>A0AA40K606_9PEZI</name>
<keyword evidence="12 19" id="KW-0418">Kinase</keyword>
<dbReference type="InterPro" id="IPR018935">
    <property type="entry name" value="RIO_kinase_CS"/>
</dbReference>
<evidence type="ECO:0000313" key="25">
    <source>
        <dbReference type="EMBL" id="KAK0747238.1"/>
    </source>
</evidence>
<evidence type="ECO:0000256" key="2">
    <source>
        <dbReference type="ARBA" id="ARBA00004496"/>
    </source>
</evidence>
<evidence type="ECO:0000256" key="14">
    <source>
        <dbReference type="ARBA" id="ARBA00022840"/>
    </source>
</evidence>
<comment type="caution">
    <text evidence="25">The sequence shown here is derived from an EMBL/GenBank/DDBJ whole genome shotgun (WGS) entry which is preliminary data.</text>
</comment>
<comment type="cofactor">
    <cofactor evidence="1 22">
        <name>Mg(2+)</name>
        <dbReference type="ChEBI" id="CHEBI:18420"/>
    </cofactor>
</comment>
<dbReference type="InterPro" id="IPR008266">
    <property type="entry name" value="Tyr_kinase_AS"/>
</dbReference>
<dbReference type="InterPro" id="IPR011009">
    <property type="entry name" value="Kinase-like_dom_sf"/>
</dbReference>
<evidence type="ECO:0000256" key="18">
    <source>
        <dbReference type="ARBA" id="ARBA00049360"/>
    </source>
</evidence>
<keyword evidence="10" id="KW-0479">Metal-binding</keyword>
<evidence type="ECO:0000313" key="26">
    <source>
        <dbReference type="Proteomes" id="UP001172159"/>
    </source>
</evidence>
<evidence type="ECO:0000256" key="8">
    <source>
        <dbReference type="ARBA" id="ARBA00022527"/>
    </source>
</evidence>
<keyword evidence="11 19" id="KW-0547">Nucleotide-binding</keyword>
<comment type="catalytic activity">
    <reaction evidence="18">
        <text>ATP + H2O = ADP + phosphate + H(+)</text>
        <dbReference type="Rhea" id="RHEA:13065"/>
        <dbReference type="ChEBI" id="CHEBI:15377"/>
        <dbReference type="ChEBI" id="CHEBI:15378"/>
        <dbReference type="ChEBI" id="CHEBI:30616"/>
        <dbReference type="ChEBI" id="CHEBI:43474"/>
        <dbReference type="ChEBI" id="CHEBI:456216"/>
    </reaction>
</comment>
<dbReference type="AlphaFoldDB" id="A0AA40K606"/>
<feature type="binding site" evidence="22">
    <location>
        <position position="408"/>
    </location>
    <ligand>
        <name>Mg(2+)</name>
        <dbReference type="ChEBI" id="CHEBI:18420"/>
    </ligand>
</feature>
<dbReference type="GO" id="GO:0046872">
    <property type="term" value="F:metal ion binding"/>
    <property type="evidence" value="ECO:0007669"/>
    <property type="project" value="UniProtKB-KW"/>
</dbReference>
<keyword evidence="7" id="KW-0690">Ribosome biogenesis</keyword>
<feature type="binding site" evidence="22">
    <location>
        <position position="420"/>
    </location>
    <ligand>
        <name>Mg(2+)</name>
        <dbReference type="ChEBI" id="CHEBI:18420"/>
    </ligand>
</feature>
<feature type="compositionally biased region" description="Basic and acidic residues" evidence="23">
    <location>
        <begin position="575"/>
        <end position="612"/>
    </location>
</feature>